<comment type="caution">
    <text evidence="2">The sequence shown here is derived from an EMBL/GenBank/DDBJ whole genome shotgun (WGS) entry which is preliminary data.</text>
</comment>
<organism evidence="2 3">
    <name type="scientific">Petrolisthes manimaculis</name>
    <dbReference type="NCBI Taxonomy" id="1843537"/>
    <lineage>
        <taxon>Eukaryota</taxon>
        <taxon>Metazoa</taxon>
        <taxon>Ecdysozoa</taxon>
        <taxon>Arthropoda</taxon>
        <taxon>Crustacea</taxon>
        <taxon>Multicrustacea</taxon>
        <taxon>Malacostraca</taxon>
        <taxon>Eumalacostraca</taxon>
        <taxon>Eucarida</taxon>
        <taxon>Decapoda</taxon>
        <taxon>Pleocyemata</taxon>
        <taxon>Anomura</taxon>
        <taxon>Galatheoidea</taxon>
        <taxon>Porcellanidae</taxon>
        <taxon>Petrolisthes</taxon>
    </lineage>
</organism>
<feature type="region of interest" description="Disordered" evidence="1">
    <location>
        <begin position="1"/>
        <end position="43"/>
    </location>
</feature>
<name>A0AAE1TKF1_9EUCA</name>
<reference evidence="2" key="1">
    <citation type="submission" date="2023-11" db="EMBL/GenBank/DDBJ databases">
        <title>Genome assemblies of two species of porcelain crab, Petrolisthes cinctipes and Petrolisthes manimaculis (Anomura: Porcellanidae).</title>
        <authorList>
            <person name="Angst P."/>
        </authorList>
    </citation>
    <scope>NUCLEOTIDE SEQUENCE</scope>
    <source>
        <strain evidence="2">PB745_02</strain>
        <tissue evidence="2">Gill</tissue>
    </source>
</reference>
<evidence type="ECO:0000256" key="1">
    <source>
        <dbReference type="SAM" id="MobiDB-lite"/>
    </source>
</evidence>
<sequence>MTQASGNTASEEEEVAGSDVGVLGKQAKTPGHTHNYGGGYNMQ</sequence>
<evidence type="ECO:0000313" key="3">
    <source>
        <dbReference type="Proteomes" id="UP001292094"/>
    </source>
</evidence>
<proteinExistence type="predicted"/>
<dbReference type="EMBL" id="JAWZYT010006238">
    <property type="protein sequence ID" value="KAK4288572.1"/>
    <property type="molecule type" value="Genomic_DNA"/>
</dbReference>
<keyword evidence="3" id="KW-1185">Reference proteome</keyword>
<gene>
    <name evidence="2" type="ORF">Pmani_038403</name>
</gene>
<protein>
    <submittedName>
        <fullName evidence="2">Uncharacterized protein</fullName>
    </submittedName>
</protein>
<accession>A0AAE1TKF1</accession>
<dbReference type="AlphaFoldDB" id="A0AAE1TKF1"/>
<dbReference type="Proteomes" id="UP001292094">
    <property type="component" value="Unassembled WGS sequence"/>
</dbReference>
<evidence type="ECO:0000313" key="2">
    <source>
        <dbReference type="EMBL" id="KAK4288572.1"/>
    </source>
</evidence>